<feature type="signal peptide" evidence="6">
    <location>
        <begin position="1"/>
        <end position="20"/>
    </location>
</feature>
<feature type="chain" id="PRO_5016252036" evidence="6">
    <location>
        <begin position="21"/>
        <end position="189"/>
    </location>
</feature>
<dbReference type="OrthoDB" id="5425539at2759"/>
<dbReference type="InterPro" id="IPR016191">
    <property type="entry name" value="Ribonuclease/ribotoxin"/>
</dbReference>
<evidence type="ECO:0000256" key="5">
    <source>
        <dbReference type="ARBA" id="ARBA00023239"/>
    </source>
</evidence>
<dbReference type="EMBL" id="MSFL01000001">
    <property type="protein sequence ID" value="PWY92285.1"/>
    <property type="molecule type" value="Genomic_DNA"/>
</dbReference>
<dbReference type="RefSeq" id="XP_025404024.1">
    <property type="nucleotide sequence ID" value="XM_025541624.1"/>
</dbReference>
<accession>A0A317X1R5</accession>
<dbReference type="PANTHER" id="PTHR42104:SF2">
    <property type="entry name" value="GUANYL-SPECIFIC RIBONUCLEASE, PUTATIVE (AFU_ORTHOLOGUE AFUA_4G01200)-RELATED"/>
    <property type="match status" value="1"/>
</dbReference>
<dbReference type="VEuPathDB" id="FungiDB:BO70DRAFT_348688"/>
<evidence type="ECO:0000256" key="1">
    <source>
        <dbReference type="ARBA" id="ARBA00022722"/>
    </source>
</evidence>
<dbReference type="Gene3D" id="3.10.450.30">
    <property type="entry name" value="Microbial ribonucleases"/>
    <property type="match status" value="1"/>
</dbReference>
<evidence type="ECO:0000256" key="3">
    <source>
        <dbReference type="ARBA" id="ARBA00022801"/>
    </source>
</evidence>
<keyword evidence="4" id="KW-1015">Disulfide bond</keyword>
<keyword evidence="1" id="KW-0540">Nuclease</keyword>
<keyword evidence="3" id="KW-0378">Hydrolase</keyword>
<dbReference type="GO" id="GO:0003723">
    <property type="term" value="F:RNA binding"/>
    <property type="evidence" value="ECO:0007669"/>
    <property type="project" value="InterPro"/>
</dbReference>
<dbReference type="GeneID" id="37063861"/>
<dbReference type="SUPFAM" id="SSF53933">
    <property type="entry name" value="Microbial ribonucleases"/>
    <property type="match status" value="1"/>
</dbReference>
<keyword evidence="8" id="KW-1185">Reference proteome</keyword>
<keyword evidence="2" id="KW-0255">Endonuclease</keyword>
<name>A0A317X1R5_9EURO</name>
<protein>
    <submittedName>
        <fullName evidence="7">Uncharacterized protein</fullName>
    </submittedName>
</protein>
<evidence type="ECO:0000256" key="6">
    <source>
        <dbReference type="SAM" id="SignalP"/>
    </source>
</evidence>
<dbReference type="InterPro" id="IPR000026">
    <property type="entry name" value="N1-like"/>
</dbReference>
<dbReference type="Pfam" id="PF00545">
    <property type="entry name" value="Ribonuclease"/>
    <property type="match status" value="1"/>
</dbReference>
<sequence>MPFILKTLVLNALLAGALMGQAVSAGAHSSNNIQDAPVAINAREALPIENFANDLDKRKNTNKNGKELLTADFPSKDYTCPATDKYSATRYTSGQLTKAYAEAADLAFKDKTLGTKKYPHSFANYDKLDFPCGRRTMEFALDRTSPGTVYAGGEVTDFPDRLIFEYASKTVRAQFCGVIRHQDKDFIKS</sequence>
<dbReference type="PANTHER" id="PTHR42104">
    <property type="entry name" value="EXTRACELLULAR GUANYL-SPECIFIC RIBONUCLEASE RNTA (AFU_ORTHOLOGUE AFUA_4G03230)"/>
    <property type="match status" value="1"/>
</dbReference>
<evidence type="ECO:0000256" key="2">
    <source>
        <dbReference type="ARBA" id="ARBA00022759"/>
    </source>
</evidence>
<dbReference type="GO" id="GO:0016787">
    <property type="term" value="F:hydrolase activity"/>
    <property type="evidence" value="ECO:0007669"/>
    <property type="project" value="UniProtKB-KW"/>
</dbReference>
<dbReference type="Proteomes" id="UP000247233">
    <property type="component" value="Unassembled WGS sequence"/>
</dbReference>
<proteinExistence type="predicted"/>
<dbReference type="GO" id="GO:0046589">
    <property type="term" value="F:ribonuclease T1 activity"/>
    <property type="evidence" value="ECO:0007669"/>
    <property type="project" value="UniProtKB-EC"/>
</dbReference>
<keyword evidence="6" id="KW-0732">Signal</keyword>
<comment type="caution">
    <text evidence="7">The sequence shown here is derived from an EMBL/GenBank/DDBJ whole genome shotgun (WGS) entry which is preliminary data.</text>
</comment>
<organism evidence="7 8">
    <name type="scientific">Aspergillus heteromorphus CBS 117.55</name>
    <dbReference type="NCBI Taxonomy" id="1448321"/>
    <lineage>
        <taxon>Eukaryota</taxon>
        <taxon>Fungi</taxon>
        <taxon>Dikarya</taxon>
        <taxon>Ascomycota</taxon>
        <taxon>Pezizomycotina</taxon>
        <taxon>Eurotiomycetes</taxon>
        <taxon>Eurotiomycetidae</taxon>
        <taxon>Eurotiales</taxon>
        <taxon>Aspergillaceae</taxon>
        <taxon>Aspergillus</taxon>
        <taxon>Aspergillus subgen. Circumdati</taxon>
    </lineage>
</organism>
<evidence type="ECO:0000313" key="8">
    <source>
        <dbReference type="Proteomes" id="UP000247233"/>
    </source>
</evidence>
<evidence type="ECO:0000313" key="7">
    <source>
        <dbReference type="EMBL" id="PWY92285.1"/>
    </source>
</evidence>
<reference evidence="7 8" key="1">
    <citation type="submission" date="2016-12" db="EMBL/GenBank/DDBJ databases">
        <title>The genomes of Aspergillus section Nigri reveals drivers in fungal speciation.</title>
        <authorList>
            <consortium name="DOE Joint Genome Institute"/>
            <person name="Vesth T.C."/>
            <person name="Nybo J."/>
            <person name="Theobald S."/>
            <person name="Brandl J."/>
            <person name="Frisvad J.C."/>
            <person name="Nielsen K.F."/>
            <person name="Lyhne E.K."/>
            <person name="Kogle M.E."/>
            <person name="Kuo A."/>
            <person name="Riley R."/>
            <person name="Clum A."/>
            <person name="Nolan M."/>
            <person name="Lipzen A."/>
            <person name="Salamov A."/>
            <person name="Henrissat B."/>
            <person name="Wiebenga A."/>
            <person name="De Vries R.P."/>
            <person name="Grigoriev I.V."/>
            <person name="Mortensen U.H."/>
            <person name="Andersen M.R."/>
            <person name="Baker S.E."/>
        </authorList>
    </citation>
    <scope>NUCLEOTIDE SEQUENCE [LARGE SCALE GENOMIC DNA]</scope>
    <source>
        <strain evidence="7 8">CBS 117.55</strain>
    </source>
</reference>
<gene>
    <name evidence="7" type="ORF">BO70DRAFT_348688</name>
</gene>
<evidence type="ECO:0000256" key="4">
    <source>
        <dbReference type="ARBA" id="ARBA00023157"/>
    </source>
</evidence>
<dbReference type="AlphaFoldDB" id="A0A317X1R5"/>
<keyword evidence="5" id="KW-0456">Lyase</keyword>